<name>A0A8H3SEF2_9EURO</name>
<protein>
    <submittedName>
        <fullName evidence="1">Uncharacterized protein</fullName>
    </submittedName>
</protein>
<sequence length="83" mass="8633">MPTVMTSGPIVTAAEADLGYLGGRPVSAVNNLPGDLDCLQLSLSGCEAEEQIIMIDGVLKHHNSQLLSPALSNHALPLNKGRA</sequence>
<reference evidence="1 2" key="1">
    <citation type="submission" date="2020-01" db="EMBL/GenBank/DDBJ databases">
        <title>Draft genome sequence of Aspergillus udagawae IFM 46972.</title>
        <authorList>
            <person name="Takahashi H."/>
            <person name="Yaguchi T."/>
        </authorList>
    </citation>
    <scope>NUCLEOTIDE SEQUENCE [LARGE SCALE GENOMIC DNA]</scope>
    <source>
        <strain evidence="1 2">IFM 46972</strain>
    </source>
</reference>
<comment type="caution">
    <text evidence="1">The sequence shown here is derived from an EMBL/GenBank/DDBJ whole genome shotgun (WGS) entry which is preliminary data.</text>
</comment>
<evidence type="ECO:0000313" key="1">
    <source>
        <dbReference type="EMBL" id="GFF57987.1"/>
    </source>
</evidence>
<dbReference type="AlphaFoldDB" id="A0A8H3SEF2"/>
<organism evidence="1 2">
    <name type="scientific">Aspergillus udagawae</name>
    <dbReference type="NCBI Taxonomy" id="91492"/>
    <lineage>
        <taxon>Eukaryota</taxon>
        <taxon>Fungi</taxon>
        <taxon>Dikarya</taxon>
        <taxon>Ascomycota</taxon>
        <taxon>Pezizomycotina</taxon>
        <taxon>Eurotiomycetes</taxon>
        <taxon>Eurotiomycetidae</taxon>
        <taxon>Eurotiales</taxon>
        <taxon>Aspergillaceae</taxon>
        <taxon>Aspergillus</taxon>
        <taxon>Aspergillus subgen. Fumigati</taxon>
    </lineage>
</organism>
<dbReference type="Proteomes" id="UP000465221">
    <property type="component" value="Unassembled WGS sequence"/>
</dbReference>
<dbReference type="EMBL" id="BLKC01000163">
    <property type="protein sequence ID" value="GFF57987.1"/>
    <property type="molecule type" value="Genomic_DNA"/>
</dbReference>
<evidence type="ECO:0000313" key="2">
    <source>
        <dbReference type="Proteomes" id="UP000465221"/>
    </source>
</evidence>
<gene>
    <name evidence="1" type="ORF">IFM46972_10966</name>
</gene>
<accession>A0A8H3SEF2</accession>
<proteinExistence type="predicted"/>